<gene>
    <name evidence="6" type="ORF">PRUPE_6G211600</name>
</gene>
<dbReference type="FunFam" id="3.40.50.2000:FF:000019">
    <property type="entry name" value="Glycosyltransferase"/>
    <property type="match status" value="1"/>
</dbReference>
<reference evidence="6 7" key="1">
    <citation type="journal article" date="2013" name="Nat. Genet.">
        <title>The high-quality draft genome of peach (Prunus persica) identifies unique patterns of genetic diversity, domestication and genome evolution.</title>
        <authorList>
            <consortium name="International Peach Genome Initiative"/>
            <person name="Verde I."/>
            <person name="Abbott A.G."/>
            <person name="Scalabrin S."/>
            <person name="Jung S."/>
            <person name="Shu S."/>
            <person name="Marroni F."/>
            <person name="Zhebentyayeva T."/>
            <person name="Dettori M.T."/>
            <person name="Grimwood J."/>
            <person name="Cattonaro F."/>
            <person name="Zuccolo A."/>
            <person name="Rossini L."/>
            <person name="Jenkins J."/>
            <person name="Vendramin E."/>
            <person name="Meisel L.A."/>
            <person name="Decroocq V."/>
            <person name="Sosinski B."/>
            <person name="Prochnik S."/>
            <person name="Mitros T."/>
            <person name="Policriti A."/>
            <person name="Cipriani G."/>
            <person name="Dondini L."/>
            <person name="Ficklin S."/>
            <person name="Goodstein D.M."/>
            <person name="Xuan P."/>
            <person name="Del Fabbro C."/>
            <person name="Aramini V."/>
            <person name="Copetti D."/>
            <person name="Gonzalez S."/>
            <person name="Horner D.S."/>
            <person name="Falchi R."/>
            <person name="Lucas S."/>
            <person name="Mica E."/>
            <person name="Maldonado J."/>
            <person name="Lazzari B."/>
            <person name="Bielenberg D."/>
            <person name="Pirona R."/>
            <person name="Miculan M."/>
            <person name="Barakat A."/>
            <person name="Testolin R."/>
            <person name="Stella A."/>
            <person name="Tartarini S."/>
            <person name="Tonutti P."/>
            <person name="Arus P."/>
            <person name="Orellana A."/>
            <person name="Wells C."/>
            <person name="Main D."/>
            <person name="Vizzotto G."/>
            <person name="Silva H."/>
            <person name="Salamini F."/>
            <person name="Schmutz J."/>
            <person name="Morgante M."/>
            <person name="Rokhsar D.S."/>
        </authorList>
    </citation>
    <scope>NUCLEOTIDE SEQUENCE [LARGE SCALE GENOMIC DNA]</scope>
    <source>
        <strain evidence="7">cv. Nemared</strain>
    </source>
</reference>
<sequence length="472" mass="53135">MEKRQRSDSKAHCLVFPYPNLQGHINPMLQFSKLLHHKGVKVTFVSTIFAYNKLMQKTSGCSYIPLETISDGHDQGGKAHAESVEAYLERFWQVGSQTLAQLIEKLLSSEYPVDCIVYDSMMPWSLDVAKKYGIVGASFFTQSCAVDSILYHVHKGLFKLPVVDDQSEISLPGLPPLKLFDMPSFVYDFGSYPAIFKMVVGQFSNVEKADWVLCNTFYELEKQVVDWMATFLPLKTIGPTIPSHYLDKRLEDDKQYGVSLFNTNNDACMKWLNEQPKGSVAYVAFGSAAQLGVEQMEELAWGLRRSKSKFLWVVREAEAAKLPKGFVEETSEKGLVVSWCPQLEVLANEAVGCFISHCGWNSTLEAFSLGVPVVALPQWTDQSTNAKFIMDVWKIGVKALADEKGVVRQEEVEHCISEIMEGERGKEMQRKALEWKELARKAVDEGGSSSNNIDEFISKLVLSREKRCACEK</sequence>
<dbReference type="GO" id="GO:0005737">
    <property type="term" value="C:cytoplasm"/>
    <property type="evidence" value="ECO:0000318"/>
    <property type="project" value="GO_Central"/>
</dbReference>
<dbReference type="CDD" id="cd03784">
    <property type="entry name" value="GT1_Gtf-like"/>
    <property type="match status" value="1"/>
</dbReference>
<dbReference type="Proteomes" id="UP000006882">
    <property type="component" value="Chromosome G6"/>
</dbReference>
<dbReference type="GO" id="GO:0032787">
    <property type="term" value="P:monocarboxylic acid metabolic process"/>
    <property type="evidence" value="ECO:0007669"/>
    <property type="project" value="UniProtKB-ARBA"/>
</dbReference>
<dbReference type="SUPFAM" id="SSF53756">
    <property type="entry name" value="UDP-Glycosyltransferase/glycogen phosphorylase"/>
    <property type="match status" value="1"/>
</dbReference>
<dbReference type="Gene3D" id="3.40.50.2000">
    <property type="entry name" value="Glycogen Phosphorylase B"/>
    <property type="match status" value="2"/>
</dbReference>
<dbReference type="OrthoDB" id="5835829at2759"/>
<keyword evidence="7" id="KW-1185">Reference proteome</keyword>
<dbReference type="FunFam" id="3.40.50.2000:FF:000057">
    <property type="entry name" value="Glycosyltransferase"/>
    <property type="match status" value="1"/>
</dbReference>
<proteinExistence type="inferred from homology"/>
<dbReference type="Gramene" id="ONI02636">
    <property type="protein sequence ID" value="ONI02636"/>
    <property type="gene ID" value="PRUPE_6G211600"/>
</dbReference>
<dbReference type="EMBL" id="CM007656">
    <property type="protein sequence ID" value="ONI02636.1"/>
    <property type="molecule type" value="Genomic_DNA"/>
</dbReference>
<dbReference type="Pfam" id="PF00201">
    <property type="entry name" value="UDPGT"/>
    <property type="match status" value="1"/>
</dbReference>
<protein>
    <recommendedName>
        <fullName evidence="5">Glycosyltransferase</fullName>
        <ecNumber evidence="5">2.4.1.-</ecNumber>
    </recommendedName>
</protein>
<dbReference type="PANTHER" id="PTHR11926:SF1540">
    <property type="entry name" value="GLYCOSYLTRANSFERASE"/>
    <property type="match status" value="1"/>
</dbReference>
<evidence type="ECO:0000256" key="5">
    <source>
        <dbReference type="RuleBase" id="RU362057"/>
    </source>
</evidence>
<name>A0A251NTK5_PRUPE</name>
<dbReference type="GO" id="GO:0080044">
    <property type="term" value="F:quercetin 7-O-glucosyltransferase activity"/>
    <property type="evidence" value="ECO:0000318"/>
    <property type="project" value="GO_Central"/>
</dbReference>
<dbReference type="PANTHER" id="PTHR11926">
    <property type="entry name" value="GLUCOSYL/GLUCURONOSYL TRANSFERASES"/>
    <property type="match status" value="1"/>
</dbReference>
<dbReference type="eggNOG" id="KOG1192">
    <property type="taxonomic scope" value="Eukaryota"/>
</dbReference>
<evidence type="ECO:0000256" key="2">
    <source>
        <dbReference type="ARBA" id="ARBA00022676"/>
    </source>
</evidence>
<dbReference type="AlphaFoldDB" id="A0A251NTK5"/>
<dbReference type="InterPro" id="IPR035595">
    <property type="entry name" value="UDP_glycos_trans_CS"/>
</dbReference>
<accession>A0A251NTK5</accession>
<keyword evidence="3 4" id="KW-0808">Transferase</keyword>
<keyword evidence="2 4" id="KW-0328">Glycosyltransferase</keyword>
<dbReference type="InterPro" id="IPR002213">
    <property type="entry name" value="UDP_glucos_trans"/>
</dbReference>
<evidence type="ECO:0000313" key="6">
    <source>
        <dbReference type="EMBL" id="ONI02636.1"/>
    </source>
</evidence>
<evidence type="ECO:0000256" key="3">
    <source>
        <dbReference type="ARBA" id="ARBA00022679"/>
    </source>
</evidence>
<dbReference type="GO" id="GO:0080043">
    <property type="term" value="F:quercetin 3-O-glucosyltransferase activity"/>
    <property type="evidence" value="ECO:0000318"/>
    <property type="project" value="GO_Central"/>
</dbReference>
<evidence type="ECO:0000256" key="4">
    <source>
        <dbReference type="RuleBase" id="RU003718"/>
    </source>
</evidence>
<comment type="similarity">
    <text evidence="1 4">Belongs to the UDP-glycosyltransferase family.</text>
</comment>
<evidence type="ECO:0000256" key="1">
    <source>
        <dbReference type="ARBA" id="ARBA00009995"/>
    </source>
</evidence>
<organism evidence="6 7">
    <name type="scientific">Prunus persica</name>
    <name type="common">Peach</name>
    <name type="synonym">Amygdalus persica</name>
    <dbReference type="NCBI Taxonomy" id="3760"/>
    <lineage>
        <taxon>Eukaryota</taxon>
        <taxon>Viridiplantae</taxon>
        <taxon>Streptophyta</taxon>
        <taxon>Embryophyta</taxon>
        <taxon>Tracheophyta</taxon>
        <taxon>Spermatophyta</taxon>
        <taxon>Magnoliopsida</taxon>
        <taxon>eudicotyledons</taxon>
        <taxon>Gunneridae</taxon>
        <taxon>Pentapetalae</taxon>
        <taxon>rosids</taxon>
        <taxon>fabids</taxon>
        <taxon>Rosales</taxon>
        <taxon>Rosaceae</taxon>
        <taxon>Amygdaloideae</taxon>
        <taxon>Amygdaleae</taxon>
        <taxon>Prunus</taxon>
    </lineage>
</organism>
<evidence type="ECO:0000313" key="7">
    <source>
        <dbReference type="Proteomes" id="UP000006882"/>
    </source>
</evidence>
<dbReference type="PROSITE" id="PS00375">
    <property type="entry name" value="UDPGT"/>
    <property type="match status" value="1"/>
</dbReference>
<dbReference type="EC" id="2.4.1.-" evidence="5"/>